<dbReference type="PROSITE" id="PS51385">
    <property type="entry name" value="YJEF_N"/>
    <property type="match status" value="1"/>
</dbReference>
<keyword evidence="2" id="KW-0539">Nucleus</keyword>
<dbReference type="Pfam" id="PF00385">
    <property type="entry name" value="Chromo"/>
    <property type="match status" value="1"/>
</dbReference>
<dbReference type="OrthoDB" id="1918685at2759"/>
<evidence type="ECO:0000313" key="6">
    <source>
        <dbReference type="EMBL" id="KRY48480.1"/>
    </source>
</evidence>
<dbReference type="NCBIfam" id="TIGR00197">
    <property type="entry name" value="yjeF_nterm"/>
    <property type="match status" value="1"/>
</dbReference>
<dbReference type="SMART" id="SM00298">
    <property type="entry name" value="CHROMO"/>
    <property type="match status" value="1"/>
</dbReference>
<name>A0A0V1CGT4_TRIBR</name>
<keyword evidence="7" id="KW-1185">Reference proteome</keyword>
<sequence length="727" mass="83529">LKMMNSNLQQHKQKPWSSPLRRHLYSRATAHNIEAQLVNKYCFSVDQLMELRGKACANAILKFYPPVHAMSNYKRVMVVCGPDNNGGNGLNYEPLIIYAAKPKTAIMKRLLSQAREFQIPIFETTDDIDWSHVDLIIDAVQGLHSNPPVKKPYKQIVASIIGFVSIPVVSIDVPSGWHADEGPIGPDAVQPTCLISLTVPKKCAEKFYAGRFVPKTLDKQYELHIPPYSKDHDYVLLQLCEQNDKEFNHLLMHTEVRWLSKGACLSCFYELFETILEFFQNKDPSLRDSLKKCKSGIAYMADLFSKFNELNLQLQGSELNLIKTRSVISSFISKLALFKRNLGRRELYQFPKVAALKENGEVHDDDIQIYCDHLDVLQKDMQEKFQDILKMKILNWVIDPFSNTDEIEMELEEELIDLQTNKEIELKFKNRYHSFWLQKQISDLYHSLWRMVRKFLLAFPSSYLVERGFSVVTDFPTKKESDCKSPNVVIYDCSLPTLNPMGAFKKYVSLKGLGLCTSNSNSIQRMATGGSDIYMAECIMNERKRKGKKEYLVRWEGYSEKYDTWEPASHILGCELLQEYNEAKKNGFKNAFEYNKHKENQLGKSAAKKSKKESNAPSTKNAGEQVRRKDKSGSGKQKSELNVSGDDKEEDASVENQEAEGKEESEAANRFCEWIRQLPLSMNSGPSPGLYSRSNLTIGEFEEKMERYLQLLRNRKQTSLIHKPNKN</sequence>
<comment type="subcellular location">
    <subcellularLocation>
        <location evidence="1">Nucleus</location>
    </subcellularLocation>
</comment>
<feature type="compositionally biased region" description="Basic and acidic residues" evidence="3">
    <location>
        <begin position="625"/>
        <end position="639"/>
    </location>
</feature>
<dbReference type="Gene3D" id="2.40.50.40">
    <property type="match status" value="1"/>
</dbReference>
<feature type="domain" description="YjeF N-terminal" evidence="5">
    <location>
        <begin position="30"/>
        <end position="225"/>
    </location>
</feature>
<dbReference type="PANTHER" id="PTHR45913:SF22">
    <property type="entry name" value="SCAN BOX DOMAIN-CONTAINING PROTEIN"/>
    <property type="match status" value="1"/>
</dbReference>
<dbReference type="InterPro" id="IPR016197">
    <property type="entry name" value="Chromo-like_dom_sf"/>
</dbReference>
<dbReference type="EMBL" id="JYDI01000206">
    <property type="protein sequence ID" value="KRY48480.1"/>
    <property type="molecule type" value="Genomic_DNA"/>
</dbReference>
<evidence type="ECO:0000256" key="1">
    <source>
        <dbReference type="ARBA" id="ARBA00004123"/>
    </source>
</evidence>
<accession>A0A0V1CGT4</accession>
<organism evidence="6 7">
    <name type="scientific">Trichinella britovi</name>
    <name type="common">Parasitic roundworm</name>
    <dbReference type="NCBI Taxonomy" id="45882"/>
    <lineage>
        <taxon>Eukaryota</taxon>
        <taxon>Metazoa</taxon>
        <taxon>Ecdysozoa</taxon>
        <taxon>Nematoda</taxon>
        <taxon>Enoplea</taxon>
        <taxon>Dorylaimia</taxon>
        <taxon>Trichinellida</taxon>
        <taxon>Trichinellidae</taxon>
        <taxon>Trichinella</taxon>
    </lineage>
</organism>
<evidence type="ECO:0000256" key="2">
    <source>
        <dbReference type="ARBA" id="ARBA00023242"/>
    </source>
</evidence>
<dbReference type="Pfam" id="PF03853">
    <property type="entry name" value="YjeF_N"/>
    <property type="match status" value="1"/>
</dbReference>
<feature type="domain" description="Chromo" evidence="4">
    <location>
        <begin position="534"/>
        <end position="582"/>
    </location>
</feature>
<protein>
    <submittedName>
        <fullName evidence="6">NAD(P)H-hydrate epimerase</fullName>
    </submittedName>
</protein>
<dbReference type="GO" id="GO:0005634">
    <property type="term" value="C:nucleus"/>
    <property type="evidence" value="ECO:0007669"/>
    <property type="project" value="UniProtKB-SubCell"/>
</dbReference>
<comment type="caution">
    <text evidence="6">The sequence shown here is derived from an EMBL/GenBank/DDBJ whole genome shotgun (WGS) entry which is preliminary data.</text>
</comment>
<feature type="non-terminal residue" evidence="6">
    <location>
        <position position="1"/>
    </location>
</feature>
<gene>
    <name evidence="6" type="primary">apoa1bp</name>
    <name evidence="6" type="ORF">T03_2587</name>
</gene>
<dbReference type="InterPro" id="IPR000953">
    <property type="entry name" value="Chromo/chromo_shadow_dom"/>
</dbReference>
<evidence type="ECO:0000313" key="7">
    <source>
        <dbReference type="Proteomes" id="UP000054653"/>
    </source>
</evidence>
<evidence type="ECO:0000256" key="3">
    <source>
        <dbReference type="SAM" id="MobiDB-lite"/>
    </source>
</evidence>
<dbReference type="InterPro" id="IPR004443">
    <property type="entry name" value="YjeF_N_dom"/>
</dbReference>
<evidence type="ECO:0000259" key="5">
    <source>
        <dbReference type="PROSITE" id="PS51385"/>
    </source>
</evidence>
<feature type="region of interest" description="Disordered" evidence="3">
    <location>
        <begin position="599"/>
        <end position="666"/>
    </location>
</feature>
<dbReference type="STRING" id="45882.A0A0V1CGT4"/>
<reference evidence="6 7" key="1">
    <citation type="submission" date="2015-01" db="EMBL/GenBank/DDBJ databases">
        <title>Evolution of Trichinella species and genotypes.</title>
        <authorList>
            <person name="Korhonen P.K."/>
            <person name="Edoardo P."/>
            <person name="Giuseppe L.R."/>
            <person name="Gasser R.B."/>
        </authorList>
    </citation>
    <scope>NUCLEOTIDE SEQUENCE [LARGE SCALE GENOMIC DNA]</scope>
    <source>
        <strain evidence="6">ISS120</strain>
    </source>
</reference>
<dbReference type="InterPro" id="IPR023779">
    <property type="entry name" value="Chromodomain_CS"/>
</dbReference>
<dbReference type="PROSITE" id="PS00598">
    <property type="entry name" value="CHROMO_1"/>
    <property type="match status" value="1"/>
</dbReference>
<dbReference type="InterPro" id="IPR023780">
    <property type="entry name" value="Chromo_domain"/>
</dbReference>
<dbReference type="PROSITE" id="PS50013">
    <property type="entry name" value="CHROMO_2"/>
    <property type="match status" value="1"/>
</dbReference>
<dbReference type="Gene3D" id="3.40.50.10260">
    <property type="entry name" value="YjeF N-terminal domain"/>
    <property type="match status" value="1"/>
</dbReference>
<dbReference type="CDD" id="cd00024">
    <property type="entry name" value="CD_CSD"/>
    <property type="match status" value="1"/>
</dbReference>
<dbReference type="SUPFAM" id="SSF54160">
    <property type="entry name" value="Chromo domain-like"/>
    <property type="match status" value="1"/>
</dbReference>
<dbReference type="SUPFAM" id="SSF64153">
    <property type="entry name" value="YjeF N-terminal domain-like"/>
    <property type="match status" value="1"/>
</dbReference>
<proteinExistence type="predicted"/>
<dbReference type="Proteomes" id="UP000054653">
    <property type="component" value="Unassembled WGS sequence"/>
</dbReference>
<evidence type="ECO:0000259" key="4">
    <source>
        <dbReference type="PROSITE" id="PS50013"/>
    </source>
</evidence>
<dbReference type="InterPro" id="IPR036652">
    <property type="entry name" value="YjeF_N_dom_sf"/>
</dbReference>
<feature type="compositionally biased region" description="Acidic residues" evidence="3">
    <location>
        <begin position="647"/>
        <end position="658"/>
    </location>
</feature>
<dbReference type="AlphaFoldDB" id="A0A0V1CGT4"/>
<dbReference type="PANTHER" id="PTHR45913">
    <property type="entry name" value="EPM2A-INTERACTING PROTEIN 1"/>
    <property type="match status" value="1"/>
</dbReference>